<sequence>MASSPSKERIDKQLMEARKIRNKVHRVVKTPGVRRHAPALWKETMATLHAVVGFWQAQQTLRKHDSGTAAAQTPRTRSSSDSEGEFSITGRERKADDLIGSVLANEQAAVVQFSTVDNRPQPKHPVVTKRKADNALEARGTKRRQFASSFGLKSDCESEIDCDSSSSSLASKIWKERLGAPGAELARFREARAAAPPEPPASQSCTSGMGHNSTMFDRPWPTIPRPRAEEFQCLGVKARVYPQEGVRHRTETSLNQYQECESSATHASLLKTNVVVSDKQCSDSGFDFDPDFEAKFDSDHPSEDFDSISI</sequence>
<keyword evidence="3" id="KW-1185">Reference proteome</keyword>
<evidence type="ECO:0000313" key="3">
    <source>
        <dbReference type="Proteomes" id="UP000298493"/>
    </source>
</evidence>
<feature type="region of interest" description="Disordered" evidence="1">
    <location>
        <begin position="192"/>
        <end position="215"/>
    </location>
</feature>
<feature type="region of interest" description="Disordered" evidence="1">
    <location>
        <begin position="119"/>
        <end position="141"/>
    </location>
</feature>
<evidence type="ECO:0000256" key="1">
    <source>
        <dbReference type="SAM" id="MobiDB-lite"/>
    </source>
</evidence>
<evidence type="ECO:0000313" key="2">
    <source>
        <dbReference type="EMBL" id="TID17700.1"/>
    </source>
</evidence>
<feature type="compositionally biased region" description="Basic and acidic residues" evidence="1">
    <location>
        <begin position="130"/>
        <end position="140"/>
    </location>
</feature>
<feature type="compositionally biased region" description="Polar residues" evidence="1">
    <location>
        <begin position="69"/>
        <end position="81"/>
    </location>
</feature>
<accession>A0A4Z1NPF5</accession>
<dbReference type="Proteomes" id="UP000298493">
    <property type="component" value="Unassembled WGS sequence"/>
</dbReference>
<gene>
    <name evidence="2" type="ORF">E6O75_ATG10345</name>
</gene>
<proteinExistence type="predicted"/>
<feature type="region of interest" description="Disordered" evidence="1">
    <location>
        <begin position="63"/>
        <end position="91"/>
    </location>
</feature>
<feature type="compositionally biased region" description="Polar residues" evidence="1">
    <location>
        <begin position="202"/>
        <end position="215"/>
    </location>
</feature>
<organism evidence="2 3">
    <name type="scientific">Venturia nashicola</name>
    <dbReference type="NCBI Taxonomy" id="86259"/>
    <lineage>
        <taxon>Eukaryota</taxon>
        <taxon>Fungi</taxon>
        <taxon>Dikarya</taxon>
        <taxon>Ascomycota</taxon>
        <taxon>Pezizomycotina</taxon>
        <taxon>Dothideomycetes</taxon>
        <taxon>Pleosporomycetidae</taxon>
        <taxon>Venturiales</taxon>
        <taxon>Venturiaceae</taxon>
        <taxon>Venturia</taxon>
    </lineage>
</organism>
<reference evidence="2 3" key="1">
    <citation type="submission" date="2019-04" db="EMBL/GenBank/DDBJ databases">
        <title>High contiguity whole genome sequence and gene annotation resource for two Venturia nashicola isolates.</title>
        <authorList>
            <person name="Prokchorchik M."/>
            <person name="Won K."/>
            <person name="Lee Y."/>
            <person name="Choi E.D."/>
            <person name="Segonzac C."/>
            <person name="Sohn K.H."/>
        </authorList>
    </citation>
    <scope>NUCLEOTIDE SEQUENCE [LARGE SCALE GENOMIC DNA]</scope>
    <source>
        <strain evidence="2 3">PRI2</strain>
    </source>
</reference>
<name>A0A4Z1NPF5_9PEZI</name>
<dbReference type="EMBL" id="SNSC02000015">
    <property type="protein sequence ID" value="TID17700.1"/>
    <property type="molecule type" value="Genomic_DNA"/>
</dbReference>
<comment type="caution">
    <text evidence="2">The sequence shown here is derived from an EMBL/GenBank/DDBJ whole genome shotgun (WGS) entry which is preliminary data.</text>
</comment>
<dbReference type="AlphaFoldDB" id="A0A4Z1NPF5"/>
<protein>
    <submittedName>
        <fullName evidence="2">Uncharacterized protein</fullName>
    </submittedName>
</protein>